<keyword evidence="3" id="KW-1185">Reference proteome</keyword>
<feature type="region of interest" description="Disordered" evidence="1">
    <location>
        <begin position="51"/>
        <end position="71"/>
    </location>
</feature>
<reference evidence="2" key="1">
    <citation type="journal article" date="2022" name="Int. J. Mol. Sci.">
        <title>Draft Genome of Tanacetum Coccineum: Genomic Comparison of Closely Related Tanacetum-Family Plants.</title>
        <authorList>
            <person name="Yamashiro T."/>
            <person name="Shiraishi A."/>
            <person name="Nakayama K."/>
            <person name="Satake H."/>
        </authorList>
    </citation>
    <scope>NUCLEOTIDE SEQUENCE</scope>
</reference>
<name>A0ABQ5E8P9_9ASTR</name>
<organism evidence="2 3">
    <name type="scientific">Tanacetum coccineum</name>
    <dbReference type="NCBI Taxonomy" id="301880"/>
    <lineage>
        <taxon>Eukaryota</taxon>
        <taxon>Viridiplantae</taxon>
        <taxon>Streptophyta</taxon>
        <taxon>Embryophyta</taxon>
        <taxon>Tracheophyta</taxon>
        <taxon>Spermatophyta</taxon>
        <taxon>Magnoliopsida</taxon>
        <taxon>eudicotyledons</taxon>
        <taxon>Gunneridae</taxon>
        <taxon>Pentapetalae</taxon>
        <taxon>asterids</taxon>
        <taxon>campanulids</taxon>
        <taxon>Asterales</taxon>
        <taxon>Asteraceae</taxon>
        <taxon>Asteroideae</taxon>
        <taxon>Anthemideae</taxon>
        <taxon>Anthemidinae</taxon>
        <taxon>Tanacetum</taxon>
    </lineage>
</organism>
<reference evidence="2" key="2">
    <citation type="submission" date="2022-01" db="EMBL/GenBank/DDBJ databases">
        <authorList>
            <person name="Yamashiro T."/>
            <person name="Shiraishi A."/>
            <person name="Satake H."/>
            <person name="Nakayama K."/>
        </authorList>
    </citation>
    <scope>NUCLEOTIDE SEQUENCE</scope>
</reference>
<protein>
    <submittedName>
        <fullName evidence="2">Uncharacterized protein</fullName>
    </submittedName>
</protein>
<feature type="compositionally biased region" description="Polar residues" evidence="1">
    <location>
        <begin position="236"/>
        <end position="245"/>
    </location>
</feature>
<dbReference type="Proteomes" id="UP001151760">
    <property type="component" value="Unassembled WGS sequence"/>
</dbReference>
<proteinExistence type="predicted"/>
<sequence>MSDSEDSIVSYTKVSSPFEDLSDIGSSGVDGQPMMPKDPYAYVVAAFQAPPSSDYVSGPKEPEQAPPLPDPTYPLGYKAAMIWLRAETPSTSHPLPSSIPPSGTPPLLPIPLPTPSPPLLLASTVCRAGVSEVTLPPQKRLCIALGLRYEVGESSSAPTARPTRGFRSDYRFFGTLDNEIRHDTDKIYVRLDDAQDDRLLMSGQLNMLHRDRRAHTRTTRLMETAARLSPDRDQEVASSRPQETGTACGDIDTDKDTADTGDSTLESVGTR</sequence>
<evidence type="ECO:0000313" key="3">
    <source>
        <dbReference type="Proteomes" id="UP001151760"/>
    </source>
</evidence>
<evidence type="ECO:0000313" key="2">
    <source>
        <dbReference type="EMBL" id="GJT47241.1"/>
    </source>
</evidence>
<dbReference type="EMBL" id="BQNB010016051">
    <property type="protein sequence ID" value="GJT47241.1"/>
    <property type="molecule type" value="Genomic_DNA"/>
</dbReference>
<evidence type="ECO:0000256" key="1">
    <source>
        <dbReference type="SAM" id="MobiDB-lite"/>
    </source>
</evidence>
<gene>
    <name evidence="2" type="ORF">Tco_0955956</name>
</gene>
<feature type="region of interest" description="Disordered" evidence="1">
    <location>
        <begin position="227"/>
        <end position="271"/>
    </location>
</feature>
<feature type="compositionally biased region" description="Polar residues" evidence="1">
    <location>
        <begin position="260"/>
        <end position="271"/>
    </location>
</feature>
<comment type="caution">
    <text evidence="2">The sequence shown here is derived from an EMBL/GenBank/DDBJ whole genome shotgun (WGS) entry which is preliminary data.</text>
</comment>
<accession>A0ABQ5E8P9</accession>